<keyword evidence="1" id="KW-0378">Hydrolase</keyword>
<accession>A0A5C4LV35</accession>
<protein>
    <submittedName>
        <fullName evidence="3">Isochorismatase family protein</fullName>
    </submittedName>
</protein>
<evidence type="ECO:0000256" key="1">
    <source>
        <dbReference type="ARBA" id="ARBA00022801"/>
    </source>
</evidence>
<dbReference type="InterPro" id="IPR000868">
    <property type="entry name" value="Isochorismatase-like_dom"/>
</dbReference>
<dbReference type="Proteomes" id="UP000305546">
    <property type="component" value="Unassembled WGS sequence"/>
</dbReference>
<dbReference type="PANTHER" id="PTHR43540">
    <property type="entry name" value="PEROXYUREIDOACRYLATE/UREIDOACRYLATE AMIDOHYDROLASE-RELATED"/>
    <property type="match status" value="1"/>
</dbReference>
<dbReference type="InterPro" id="IPR050272">
    <property type="entry name" value="Isochorismatase-like_hydrls"/>
</dbReference>
<dbReference type="EMBL" id="VDFW01000029">
    <property type="protein sequence ID" value="TNC22067.1"/>
    <property type="molecule type" value="Genomic_DNA"/>
</dbReference>
<dbReference type="OrthoDB" id="7500697at2"/>
<reference evidence="3 4" key="1">
    <citation type="submission" date="2019-06" db="EMBL/GenBank/DDBJ databases">
        <title>Amycolatopsis alkalitolerans sp. nov., isolated from Gastrodia elata Blume.</title>
        <authorList>
            <person name="Narsing Rao M.P."/>
            <person name="Li W.J."/>
        </authorList>
    </citation>
    <scope>NUCLEOTIDE SEQUENCE [LARGE SCALE GENOMIC DNA]</scope>
    <source>
        <strain evidence="3 4">SYSUP0005</strain>
    </source>
</reference>
<organism evidence="3 4">
    <name type="scientific">Amycolatopsis alkalitolerans</name>
    <dbReference type="NCBI Taxonomy" id="2547244"/>
    <lineage>
        <taxon>Bacteria</taxon>
        <taxon>Bacillati</taxon>
        <taxon>Actinomycetota</taxon>
        <taxon>Actinomycetes</taxon>
        <taxon>Pseudonocardiales</taxon>
        <taxon>Pseudonocardiaceae</taxon>
        <taxon>Amycolatopsis</taxon>
    </lineage>
</organism>
<evidence type="ECO:0000259" key="2">
    <source>
        <dbReference type="Pfam" id="PF00857"/>
    </source>
</evidence>
<proteinExistence type="predicted"/>
<dbReference type="InterPro" id="IPR036380">
    <property type="entry name" value="Isochorismatase-like_sf"/>
</dbReference>
<evidence type="ECO:0000313" key="3">
    <source>
        <dbReference type="EMBL" id="TNC22067.1"/>
    </source>
</evidence>
<comment type="caution">
    <text evidence="3">The sequence shown here is derived from an EMBL/GenBank/DDBJ whole genome shotgun (WGS) entry which is preliminary data.</text>
</comment>
<name>A0A5C4LV35_9PSEU</name>
<evidence type="ECO:0000313" key="4">
    <source>
        <dbReference type="Proteomes" id="UP000305546"/>
    </source>
</evidence>
<dbReference type="GO" id="GO:0016787">
    <property type="term" value="F:hydrolase activity"/>
    <property type="evidence" value="ECO:0007669"/>
    <property type="project" value="UniProtKB-KW"/>
</dbReference>
<dbReference type="RefSeq" id="WP_037364921.1">
    <property type="nucleotide sequence ID" value="NZ_VDFW01000029.1"/>
</dbReference>
<gene>
    <name evidence="3" type="ORF">FG385_26305</name>
</gene>
<sequence length="204" mass="21539">MGRINEAFGGRLAAGARPAVVSIDLMRSYFVEGSPLRLPSSECLDSAARVLAAARENHVPVVHTRVAYGPGGVDGGVFVRKVPALRHLFDGGGELGELMPQVAPAGAEVVLVKQYPSAFFATPLAPMLRAQGVDTVVIVGVSTSGCIRASALDAIQHGFIPLVVRESVGDRTPEINDANLFDIQEKCGEVVSETEAVTYLSEKR</sequence>
<keyword evidence="4" id="KW-1185">Reference proteome</keyword>
<dbReference type="AlphaFoldDB" id="A0A5C4LV35"/>
<dbReference type="SUPFAM" id="SSF52499">
    <property type="entry name" value="Isochorismatase-like hydrolases"/>
    <property type="match status" value="1"/>
</dbReference>
<feature type="domain" description="Isochorismatase-like" evidence="2">
    <location>
        <begin position="19"/>
        <end position="192"/>
    </location>
</feature>
<dbReference type="Gene3D" id="3.40.50.850">
    <property type="entry name" value="Isochorismatase-like"/>
    <property type="match status" value="1"/>
</dbReference>
<dbReference type="PANTHER" id="PTHR43540:SF1">
    <property type="entry name" value="ISOCHORISMATASE HYDROLASE"/>
    <property type="match status" value="1"/>
</dbReference>
<dbReference type="Pfam" id="PF00857">
    <property type="entry name" value="Isochorismatase"/>
    <property type="match status" value="1"/>
</dbReference>